<evidence type="ECO:0000313" key="2">
    <source>
        <dbReference type="EMBL" id="CAI6338082.1"/>
    </source>
</evidence>
<dbReference type="OrthoDB" id="10472556at2759"/>
<protein>
    <submittedName>
        <fullName evidence="2">Uncharacterized protein</fullName>
    </submittedName>
</protein>
<evidence type="ECO:0000313" key="3">
    <source>
        <dbReference type="Proteomes" id="UP001152607"/>
    </source>
</evidence>
<dbReference type="EMBL" id="CAOQHR010000008">
    <property type="protein sequence ID" value="CAI6338082.1"/>
    <property type="molecule type" value="Genomic_DNA"/>
</dbReference>
<proteinExistence type="predicted"/>
<comment type="caution">
    <text evidence="2">The sequence shown here is derived from an EMBL/GenBank/DDBJ whole genome shotgun (WGS) entry which is preliminary data.</text>
</comment>
<reference evidence="2" key="1">
    <citation type="submission" date="2023-01" db="EMBL/GenBank/DDBJ databases">
        <authorList>
            <person name="Van Ghelder C."/>
            <person name="Rancurel C."/>
        </authorList>
    </citation>
    <scope>NUCLEOTIDE SEQUENCE</scope>
    <source>
        <strain evidence="2">CNCM I-4278</strain>
    </source>
</reference>
<gene>
    <name evidence="2" type="ORF">PDIGIT_LOCUS11205</name>
</gene>
<keyword evidence="3" id="KW-1185">Reference proteome</keyword>
<organism evidence="2 3">
    <name type="scientific">Periconia digitata</name>
    <dbReference type="NCBI Taxonomy" id="1303443"/>
    <lineage>
        <taxon>Eukaryota</taxon>
        <taxon>Fungi</taxon>
        <taxon>Dikarya</taxon>
        <taxon>Ascomycota</taxon>
        <taxon>Pezizomycotina</taxon>
        <taxon>Dothideomycetes</taxon>
        <taxon>Pleosporomycetidae</taxon>
        <taxon>Pleosporales</taxon>
        <taxon>Massarineae</taxon>
        <taxon>Periconiaceae</taxon>
        <taxon>Periconia</taxon>
    </lineage>
</organism>
<accession>A0A9W4UN64</accession>
<evidence type="ECO:0000256" key="1">
    <source>
        <dbReference type="SAM" id="SignalP"/>
    </source>
</evidence>
<feature type="signal peptide" evidence="1">
    <location>
        <begin position="1"/>
        <end position="17"/>
    </location>
</feature>
<sequence length="133" mass="14508">MRSTIAILAAALSTASATLVCHQDALPSGTVPDLSTVDPEQTSGSITAQVTQWSERICGFQLPHIEDPLDDNIVIFERWDDGRYAVPTNTTQCVDAYEQILMGCALDGLNGGKVTLQEVWYEAWMETGEVFKA</sequence>
<name>A0A9W4UN64_9PLEO</name>
<dbReference type="AlphaFoldDB" id="A0A9W4UN64"/>
<feature type="chain" id="PRO_5040857296" evidence="1">
    <location>
        <begin position="18"/>
        <end position="133"/>
    </location>
</feature>
<keyword evidence="1" id="KW-0732">Signal</keyword>
<dbReference type="Proteomes" id="UP001152607">
    <property type="component" value="Unassembled WGS sequence"/>
</dbReference>